<feature type="chain" id="PRO_5044774569" evidence="1">
    <location>
        <begin position="31"/>
        <end position="298"/>
    </location>
</feature>
<keyword evidence="1" id="KW-0732">Signal</keyword>
<feature type="signal peptide" evidence="1">
    <location>
        <begin position="1"/>
        <end position="30"/>
    </location>
</feature>
<evidence type="ECO:0000313" key="3">
    <source>
        <dbReference type="Proteomes" id="UP001630127"/>
    </source>
</evidence>
<name>A0ABD2YDW9_9GENT</name>
<dbReference type="Proteomes" id="UP001630127">
    <property type="component" value="Unassembled WGS sequence"/>
</dbReference>
<dbReference type="AlphaFoldDB" id="A0ABD2YDW9"/>
<dbReference type="EMBL" id="JBJUIK010000014">
    <property type="protein sequence ID" value="KAL3504390.1"/>
    <property type="molecule type" value="Genomic_DNA"/>
</dbReference>
<accession>A0ABD2YDW9</accession>
<gene>
    <name evidence="2" type="ORF">ACH5RR_034231</name>
</gene>
<reference evidence="2 3" key="1">
    <citation type="submission" date="2024-11" db="EMBL/GenBank/DDBJ databases">
        <title>A near-complete genome assembly of Cinchona calisaya.</title>
        <authorList>
            <person name="Lian D.C."/>
            <person name="Zhao X.W."/>
            <person name="Wei L."/>
        </authorList>
    </citation>
    <scope>NUCLEOTIDE SEQUENCE [LARGE SCALE GENOMIC DNA]</scope>
    <source>
        <tissue evidence="2">Nenye</tissue>
    </source>
</reference>
<evidence type="ECO:0000313" key="2">
    <source>
        <dbReference type="EMBL" id="KAL3504390.1"/>
    </source>
</evidence>
<proteinExistence type="predicted"/>
<sequence>MVSLKARQIMLIIWATFIATLMLMTSNVTAAVLDEAIPELNLVRHGQKGVLIVVPKANRKTPQVDAIDADISIKATKNFTVNFTAAQEIAIGNTVAWEVSIDVVVALRGVVGATATREAIVSTDSTSNIVDGNAATLGFTDSITAARAIVVNSVAFLENSNFFDMVAQNFAISSHNQVASSTNLKGSTAMLTQEKRGQDTHESSSHAFVQDFTTWDSFKVPSKNSQASFLDATSPFSSNLSLHERILYAYNSPRIPSYHDETIAVVRNLPSVAPSHFAIVRNGNGEVQVSRVISTDTL</sequence>
<comment type="caution">
    <text evidence="2">The sequence shown here is derived from an EMBL/GenBank/DDBJ whole genome shotgun (WGS) entry which is preliminary data.</text>
</comment>
<protein>
    <submittedName>
        <fullName evidence="2">Uncharacterized protein</fullName>
    </submittedName>
</protein>
<organism evidence="2 3">
    <name type="scientific">Cinchona calisaya</name>
    <dbReference type="NCBI Taxonomy" id="153742"/>
    <lineage>
        <taxon>Eukaryota</taxon>
        <taxon>Viridiplantae</taxon>
        <taxon>Streptophyta</taxon>
        <taxon>Embryophyta</taxon>
        <taxon>Tracheophyta</taxon>
        <taxon>Spermatophyta</taxon>
        <taxon>Magnoliopsida</taxon>
        <taxon>eudicotyledons</taxon>
        <taxon>Gunneridae</taxon>
        <taxon>Pentapetalae</taxon>
        <taxon>asterids</taxon>
        <taxon>lamiids</taxon>
        <taxon>Gentianales</taxon>
        <taxon>Rubiaceae</taxon>
        <taxon>Cinchonoideae</taxon>
        <taxon>Cinchoneae</taxon>
        <taxon>Cinchona</taxon>
    </lineage>
</organism>
<evidence type="ECO:0000256" key="1">
    <source>
        <dbReference type="SAM" id="SignalP"/>
    </source>
</evidence>
<keyword evidence="3" id="KW-1185">Reference proteome</keyword>